<dbReference type="InterPro" id="IPR002078">
    <property type="entry name" value="Sigma_54_int"/>
</dbReference>
<dbReference type="Pfam" id="PF00072">
    <property type="entry name" value="Response_reg"/>
    <property type="match status" value="1"/>
</dbReference>
<feature type="domain" description="Response regulatory" evidence="8">
    <location>
        <begin position="10"/>
        <end position="125"/>
    </location>
</feature>
<feature type="domain" description="Sigma-54 factor interaction" evidence="7">
    <location>
        <begin position="276"/>
        <end position="505"/>
    </location>
</feature>
<dbReference type="PROSITE" id="PS50045">
    <property type="entry name" value="SIGMA54_INTERACT_4"/>
    <property type="match status" value="1"/>
</dbReference>
<dbReference type="SUPFAM" id="SSF52172">
    <property type="entry name" value="CheY-like"/>
    <property type="match status" value="1"/>
</dbReference>
<dbReference type="GO" id="GO:0005524">
    <property type="term" value="F:ATP binding"/>
    <property type="evidence" value="ECO:0007669"/>
    <property type="project" value="UniProtKB-KW"/>
</dbReference>
<dbReference type="EMBL" id="JACNLK010000069">
    <property type="protein sequence ID" value="MBC8209009.1"/>
    <property type="molecule type" value="Genomic_DNA"/>
</dbReference>
<dbReference type="InterPro" id="IPR009057">
    <property type="entry name" value="Homeodomain-like_sf"/>
</dbReference>
<keyword evidence="3" id="KW-0805">Transcription regulation</keyword>
<sequence length="600" mass="67557">MLENDTVSTPILIIDDEESLRHTFKIFLKRQGYGPIVLAGTFEEAVLAMSEQSFDLIISDIVLEGASGIDVLKRIRELGLDCPVIMVTGYPNVETAAEAVRLGAFDYIPKPVEKETLLRTARLALQQRRLQQEKHRIELEKEQYRSSLDALFRSVADSIITLDRDLNITKMNQSARLMVRELCPDLLEGANLVTSCSNEELGWLKSNSEKVLRTGIEISEHRIECSTSNELSKVLSICISPLEDGQGGNQGVVIVIRDMTDKTIHGTGRRTKFHRFIGSSDAMQTVYSMIENVGRVDTSVLITGESGTGKELTAEALHLESHRKNRPLVMVDCTAIPETLLESELFGHKKGSFTGADRDRMGRILQADGGTLFLDEIGDITSMMQLRLLRFLQEKTFYPVGRDTPIQVDVRVITATNVDLKRKVEQGLFREDLYFRLRVIDIILPALRERDRDVEQLAHHFIKTISNKINKPISGISIQAMEHLLHYPWPGNIRELEHVIERACVLCSGSTLAIEQLPLEIVHYQPPSHEPSVSPMTTTTPPSQLNKDELQQLPMDQRIIAALHKTGGNKAKAARLLGMDRSTIYRKIREQRIDIDNLDL</sequence>
<dbReference type="InterPro" id="IPR013656">
    <property type="entry name" value="PAS_4"/>
</dbReference>
<reference evidence="9 10" key="1">
    <citation type="submission" date="2020-08" db="EMBL/GenBank/DDBJ databases">
        <title>Bridging the membrane lipid divide: bacteria of the FCB group superphylum have the potential to synthesize archaeal ether lipids.</title>
        <authorList>
            <person name="Villanueva L."/>
            <person name="Von Meijenfeldt F.A.B."/>
            <person name="Westbye A.B."/>
            <person name="Yadav S."/>
            <person name="Hopmans E.C."/>
            <person name="Dutilh B.E."/>
            <person name="Sinninghe Damste J.S."/>
        </authorList>
    </citation>
    <scope>NUCLEOTIDE SEQUENCE [LARGE SCALE GENOMIC DNA]</scope>
    <source>
        <strain evidence="9">NIOZ-UU81</strain>
    </source>
</reference>
<dbReference type="Gene3D" id="1.10.10.60">
    <property type="entry name" value="Homeodomain-like"/>
    <property type="match status" value="1"/>
</dbReference>
<dbReference type="InterPro" id="IPR003593">
    <property type="entry name" value="AAA+_ATPase"/>
</dbReference>
<dbReference type="InterPro" id="IPR035965">
    <property type="entry name" value="PAS-like_dom_sf"/>
</dbReference>
<dbReference type="SUPFAM" id="SSF52540">
    <property type="entry name" value="P-loop containing nucleoside triphosphate hydrolases"/>
    <property type="match status" value="1"/>
</dbReference>
<name>A0A8J6N8U6_9BACT</name>
<dbReference type="PROSITE" id="PS00676">
    <property type="entry name" value="SIGMA54_INTERACT_2"/>
    <property type="match status" value="1"/>
</dbReference>
<dbReference type="Gene3D" id="3.40.50.2300">
    <property type="match status" value="1"/>
</dbReference>
<dbReference type="SMART" id="SM00448">
    <property type="entry name" value="REC"/>
    <property type="match status" value="1"/>
</dbReference>
<protein>
    <submittedName>
        <fullName evidence="9">Sigma 54-interacting transcriptional regulator</fullName>
    </submittedName>
</protein>
<dbReference type="Pfam" id="PF02954">
    <property type="entry name" value="HTH_8"/>
    <property type="match status" value="1"/>
</dbReference>
<dbReference type="Gene3D" id="3.30.450.20">
    <property type="entry name" value="PAS domain"/>
    <property type="match status" value="1"/>
</dbReference>
<keyword evidence="5" id="KW-0804">Transcription</keyword>
<keyword evidence="6" id="KW-0597">Phosphoprotein</keyword>
<evidence type="ECO:0000256" key="1">
    <source>
        <dbReference type="ARBA" id="ARBA00022741"/>
    </source>
</evidence>
<dbReference type="SUPFAM" id="SSF55785">
    <property type="entry name" value="PYP-like sensor domain (PAS domain)"/>
    <property type="match status" value="1"/>
</dbReference>
<dbReference type="FunFam" id="3.40.50.300:FF:000006">
    <property type="entry name" value="DNA-binding transcriptional regulator NtrC"/>
    <property type="match status" value="1"/>
</dbReference>
<dbReference type="InterPro" id="IPR058031">
    <property type="entry name" value="AAA_lid_NorR"/>
</dbReference>
<evidence type="ECO:0000259" key="8">
    <source>
        <dbReference type="PROSITE" id="PS50110"/>
    </source>
</evidence>
<dbReference type="InterPro" id="IPR001789">
    <property type="entry name" value="Sig_transdc_resp-reg_receiver"/>
</dbReference>
<comment type="caution">
    <text evidence="9">The sequence shown here is derived from an EMBL/GenBank/DDBJ whole genome shotgun (WGS) entry which is preliminary data.</text>
</comment>
<dbReference type="GO" id="GO:0006355">
    <property type="term" value="P:regulation of DNA-templated transcription"/>
    <property type="evidence" value="ECO:0007669"/>
    <property type="project" value="InterPro"/>
</dbReference>
<evidence type="ECO:0000259" key="7">
    <source>
        <dbReference type="PROSITE" id="PS50045"/>
    </source>
</evidence>
<proteinExistence type="predicted"/>
<dbReference type="CDD" id="cd00009">
    <property type="entry name" value="AAA"/>
    <property type="match status" value="1"/>
</dbReference>
<dbReference type="SUPFAM" id="SSF46689">
    <property type="entry name" value="Homeodomain-like"/>
    <property type="match status" value="1"/>
</dbReference>
<evidence type="ECO:0000256" key="3">
    <source>
        <dbReference type="ARBA" id="ARBA00023015"/>
    </source>
</evidence>
<evidence type="ECO:0000313" key="10">
    <source>
        <dbReference type="Proteomes" id="UP000599024"/>
    </source>
</evidence>
<evidence type="ECO:0000256" key="2">
    <source>
        <dbReference type="ARBA" id="ARBA00022840"/>
    </source>
</evidence>
<accession>A0A8J6N8U6</accession>
<dbReference type="AlphaFoldDB" id="A0A8J6N8U6"/>
<dbReference type="InterPro" id="IPR027417">
    <property type="entry name" value="P-loop_NTPase"/>
</dbReference>
<dbReference type="Pfam" id="PF08448">
    <property type="entry name" value="PAS_4"/>
    <property type="match status" value="1"/>
</dbReference>
<evidence type="ECO:0000313" key="9">
    <source>
        <dbReference type="EMBL" id="MBC8209009.1"/>
    </source>
</evidence>
<evidence type="ECO:0000256" key="5">
    <source>
        <dbReference type="ARBA" id="ARBA00023163"/>
    </source>
</evidence>
<dbReference type="Proteomes" id="UP000599024">
    <property type="component" value="Unassembled WGS sequence"/>
</dbReference>
<dbReference type="InterPro" id="IPR025944">
    <property type="entry name" value="Sigma_54_int_dom_CS"/>
</dbReference>
<dbReference type="InterPro" id="IPR002197">
    <property type="entry name" value="HTH_Fis"/>
</dbReference>
<keyword evidence="4" id="KW-0238">DNA-binding</keyword>
<organism evidence="9 10">
    <name type="scientific">Candidatus Desulfatifera sulfidica</name>
    <dbReference type="NCBI Taxonomy" id="2841691"/>
    <lineage>
        <taxon>Bacteria</taxon>
        <taxon>Pseudomonadati</taxon>
        <taxon>Thermodesulfobacteriota</taxon>
        <taxon>Desulfobulbia</taxon>
        <taxon>Desulfobulbales</taxon>
        <taxon>Desulfobulbaceae</taxon>
        <taxon>Candidatus Desulfatifera</taxon>
    </lineage>
</organism>
<dbReference type="GO" id="GO:0000160">
    <property type="term" value="P:phosphorelay signal transduction system"/>
    <property type="evidence" value="ECO:0007669"/>
    <property type="project" value="InterPro"/>
</dbReference>
<dbReference type="PANTHER" id="PTHR32071:SF113">
    <property type="entry name" value="ALGINATE BIOSYNTHESIS TRANSCRIPTIONAL REGULATORY PROTEIN ALGB"/>
    <property type="match status" value="1"/>
</dbReference>
<evidence type="ECO:0000256" key="4">
    <source>
        <dbReference type="ARBA" id="ARBA00023125"/>
    </source>
</evidence>
<dbReference type="Pfam" id="PF00158">
    <property type="entry name" value="Sigma54_activat"/>
    <property type="match status" value="1"/>
</dbReference>
<dbReference type="SMART" id="SM00382">
    <property type="entry name" value="AAA"/>
    <property type="match status" value="1"/>
</dbReference>
<dbReference type="Pfam" id="PF25601">
    <property type="entry name" value="AAA_lid_14"/>
    <property type="match status" value="1"/>
</dbReference>
<dbReference type="InterPro" id="IPR025943">
    <property type="entry name" value="Sigma_54_int_dom_ATP-bd_2"/>
</dbReference>
<dbReference type="PRINTS" id="PR01590">
    <property type="entry name" value="HTHFIS"/>
</dbReference>
<dbReference type="PROSITE" id="PS50110">
    <property type="entry name" value="RESPONSE_REGULATORY"/>
    <property type="match status" value="1"/>
</dbReference>
<dbReference type="GO" id="GO:0043565">
    <property type="term" value="F:sequence-specific DNA binding"/>
    <property type="evidence" value="ECO:0007669"/>
    <property type="project" value="InterPro"/>
</dbReference>
<gene>
    <name evidence="9" type="ORF">H8E79_07570</name>
</gene>
<keyword evidence="1" id="KW-0547">Nucleotide-binding</keyword>
<dbReference type="PROSITE" id="PS00688">
    <property type="entry name" value="SIGMA54_INTERACT_3"/>
    <property type="match status" value="1"/>
</dbReference>
<dbReference type="Gene3D" id="3.40.50.300">
    <property type="entry name" value="P-loop containing nucleotide triphosphate hydrolases"/>
    <property type="match status" value="1"/>
</dbReference>
<evidence type="ECO:0000256" key="6">
    <source>
        <dbReference type="PROSITE-ProRule" id="PRU00169"/>
    </source>
</evidence>
<dbReference type="InterPro" id="IPR011006">
    <property type="entry name" value="CheY-like_superfamily"/>
</dbReference>
<keyword evidence="2" id="KW-0067">ATP-binding</keyword>
<dbReference type="PANTHER" id="PTHR32071">
    <property type="entry name" value="TRANSCRIPTIONAL REGULATORY PROTEIN"/>
    <property type="match status" value="1"/>
</dbReference>
<feature type="modified residue" description="4-aspartylphosphate" evidence="6">
    <location>
        <position position="60"/>
    </location>
</feature>
<dbReference type="Gene3D" id="1.10.8.60">
    <property type="match status" value="1"/>
</dbReference>